<feature type="domain" description="Sulfatase-modifying factor enzyme-like" evidence="2">
    <location>
        <begin position="39"/>
        <end position="315"/>
    </location>
</feature>
<dbReference type="InterPro" id="IPR051043">
    <property type="entry name" value="Sulfatase_Mod_Factor_Kinase"/>
</dbReference>
<sequence>MTSIHDTSRRSCCSPSADAASRSPAIEIPWSDTPRADEGAVEIPGGKAYLGTATPIILDDGEGPLRRKRVAAFRIGATAVTNAQFAAFVEDTGFVTEAERLGWSFVFHRQVAGNVRDTLGVESLEWWRRVDGAYWRDVDGGGSDAATCLPDHPVVHVSWHDAKAYANWAGGRLPTEAEWEHAARGGQGDVPFPWGDRQPDDTSYFPCNIWQGRFPHENLGRDGYLFTAPAKAFAPNGYGLFNMVGNVWEWTAEPFVVRSLRRSAQAFGKSRRGCRLLKGGSHLCHVSYCFRYRIAARSSNTPDSTTTHQGFRVVWDIQRTAK</sequence>
<dbReference type="InterPro" id="IPR042095">
    <property type="entry name" value="SUMF_sf"/>
</dbReference>
<gene>
    <name evidence="3" type="ORF">NFG57_11755</name>
</gene>
<evidence type="ECO:0000256" key="1">
    <source>
        <dbReference type="SAM" id="MobiDB-lite"/>
    </source>
</evidence>
<organism evidence="3">
    <name type="scientific">Halomonas sp. H10-59</name>
    <dbReference type="NCBI Taxonomy" id="2950874"/>
    <lineage>
        <taxon>Bacteria</taxon>
        <taxon>Pseudomonadati</taxon>
        <taxon>Pseudomonadota</taxon>
        <taxon>Gammaproteobacteria</taxon>
        <taxon>Oceanospirillales</taxon>
        <taxon>Halomonadaceae</taxon>
        <taxon>Halomonas</taxon>
    </lineage>
</organism>
<dbReference type="PANTHER" id="PTHR23150">
    <property type="entry name" value="SULFATASE MODIFYING FACTOR 1, 2"/>
    <property type="match status" value="1"/>
</dbReference>
<evidence type="ECO:0000259" key="2">
    <source>
        <dbReference type="Pfam" id="PF03781"/>
    </source>
</evidence>
<name>A0AAU7KPU0_9GAMM</name>
<proteinExistence type="predicted"/>
<dbReference type="Pfam" id="PF03781">
    <property type="entry name" value="FGE-sulfatase"/>
    <property type="match status" value="1"/>
</dbReference>
<dbReference type="PANTHER" id="PTHR23150:SF19">
    <property type="entry name" value="FORMYLGLYCINE-GENERATING ENZYME"/>
    <property type="match status" value="1"/>
</dbReference>
<dbReference type="InterPro" id="IPR016187">
    <property type="entry name" value="CTDL_fold"/>
</dbReference>
<dbReference type="InterPro" id="IPR005532">
    <property type="entry name" value="SUMF_dom"/>
</dbReference>
<accession>A0AAU7KPU0</accession>
<dbReference type="SUPFAM" id="SSF56436">
    <property type="entry name" value="C-type lectin-like"/>
    <property type="match status" value="1"/>
</dbReference>
<evidence type="ECO:0000313" key="3">
    <source>
        <dbReference type="EMBL" id="XBO73515.1"/>
    </source>
</evidence>
<dbReference type="RefSeq" id="WP_348814376.1">
    <property type="nucleotide sequence ID" value="NZ_CP098828.1"/>
</dbReference>
<dbReference type="EMBL" id="CP098828">
    <property type="protein sequence ID" value="XBO73515.1"/>
    <property type="molecule type" value="Genomic_DNA"/>
</dbReference>
<dbReference type="GO" id="GO:0120147">
    <property type="term" value="F:formylglycine-generating oxidase activity"/>
    <property type="evidence" value="ECO:0007669"/>
    <property type="project" value="TreeGrafter"/>
</dbReference>
<reference evidence="3" key="1">
    <citation type="submission" date="2022-06" db="EMBL/GenBank/DDBJ databases">
        <title>A novel DMS-producing enzyme.</title>
        <authorList>
            <person name="Zhang Y."/>
        </authorList>
    </citation>
    <scope>NUCLEOTIDE SEQUENCE</scope>
    <source>
        <strain evidence="3">H10-59</strain>
    </source>
</reference>
<dbReference type="Gene3D" id="3.90.1580.10">
    <property type="entry name" value="paralog of FGE (formylglycine-generating enzyme)"/>
    <property type="match status" value="1"/>
</dbReference>
<protein>
    <submittedName>
        <fullName evidence="3">Formylglycine-generating enzyme family protein</fullName>
    </submittedName>
</protein>
<feature type="region of interest" description="Disordered" evidence="1">
    <location>
        <begin position="1"/>
        <end position="36"/>
    </location>
</feature>
<dbReference type="AlphaFoldDB" id="A0AAU7KPU0"/>
<feature type="compositionally biased region" description="Low complexity" evidence="1">
    <location>
        <begin position="10"/>
        <end position="25"/>
    </location>
</feature>